<evidence type="ECO:0000313" key="3">
    <source>
        <dbReference type="EnsemblMetazoa" id="PPA34940.1"/>
    </source>
</evidence>
<dbReference type="Gene3D" id="1.10.287.70">
    <property type="match status" value="1"/>
</dbReference>
<feature type="domain" description="Potassium channel" evidence="2">
    <location>
        <begin position="205"/>
        <end position="256"/>
    </location>
</feature>
<dbReference type="SUPFAM" id="SSF81324">
    <property type="entry name" value="Voltage-gated potassium channels"/>
    <property type="match status" value="1"/>
</dbReference>
<evidence type="ECO:0000256" key="1">
    <source>
        <dbReference type="SAM" id="Phobius"/>
    </source>
</evidence>
<feature type="transmembrane region" description="Helical" evidence="1">
    <location>
        <begin position="133"/>
        <end position="152"/>
    </location>
</feature>
<name>A0A8R1YS45_PRIPA</name>
<dbReference type="Proteomes" id="UP000005239">
    <property type="component" value="Unassembled WGS sequence"/>
</dbReference>
<feature type="transmembrane region" description="Helical" evidence="1">
    <location>
        <begin position="230"/>
        <end position="250"/>
    </location>
</feature>
<feature type="transmembrane region" description="Helical" evidence="1">
    <location>
        <begin position="6"/>
        <end position="26"/>
    </location>
</feature>
<dbReference type="EnsemblMetazoa" id="PPA34940.1">
    <property type="protein sequence ID" value="PPA34940.1"/>
    <property type="gene ID" value="WBGene00273309"/>
</dbReference>
<keyword evidence="1" id="KW-0812">Transmembrane</keyword>
<evidence type="ECO:0000313" key="4">
    <source>
        <dbReference type="Proteomes" id="UP000005239"/>
    </source>
</evidence>
<proteinExistence type="predicted"/>
<keyword evidence="1" id="KW-0472">Membrane</keyword>
<accession>A0A8R1YS45</accession>
<feature type="transmembrane region" description="Helical" evidence="1">
    <location>
        <begin position="195"/>
        <end position="218"/>
    </location>
</feature>
<evidence type="ECO:0000259" key="2">
    <source>
        <dbReference type="Pfam" id="PF07885"/>
    </source>
</evidence>
<dbReference type="Pfam" id="PF07885">
    <property type="entry name" value="Ion_trans_2"/>
    <property type="match status" value="1"/>
</dbReference>
<keyword evidence="1" id="KW-1133">Transmembrane helix</keyword>
<organism evidence="3 4">
    <name type="scientific">Pristionchus pacificus</name>
    <name type="common">Parasitic nematode worm</name>
    <dbReference type="NCBI Taxonomy" id="54126"/>
    <lineage>
        <taxon>Eukaryota</taxon>
        <taxon>Metazoa</taxon>
        <taxon>Ecdysozoa</taxon>
        <taxon>Nematoda</taxon>
        <taxon>Chromadorea</taxon>
        <taxon>Rhabditida</taxon>
        <taxon>Rhabditina</taxon>
        <taxon>Diplogasteromorpha</taxon>
        <taxon>Diplogasteroidea</taxon>
        <taxon>Neodiplogasteridae</taxon>
        <taxon>Pristionchus</taxon>
    </lineage>
</organism>
<gene>
    <name evidence="3" type="primary">WBGene00273309</name>
</gene>
<feature type="transmembrane region" description="Helical" evidence="1">
    <location>
        <begin position="158"/>
        <end position="174"/>
    </location>
</feature>
<keyword evidence="4" id="KW-1185">Reference proteome</keyword>
<reference evidence="3" key="2">
    <citation type="submission" date="2022-06" db="UniProtKB">
        <authorList>
            <consortium name="EnsemblMetazoa"/>
        </authorList>
    </citation>
    <scope>IDENTIFICATION</scope>
    <source>
        <strain evidence="3">PS312</strain>
    </source>
</reference>
<reference evidence="4" key="1">
    <citation type="journal article" date="2008" name="Nat. Genet.">
        <title>The Pristionchus pacificus genome provides a unique perspective on nematode lifestyle and parasitism.</title>
        <authorList>
            <person name="Dieterich C."/>
            <person name="Clifton S.W."/>
            <person name="Schuster L.N."/>
            <person name="Chinwalla A."/>
            <person name="Delehaunty K."/>
            <person name="Dinkelacker I."/>
            <person name="Fulton L."/>
            <person name="Fulton R."/>
            <person name="Godfrey J."/>
            <person name="Minx P."/>
            <person name="Mitreva M."/>
            <person name="Roeseler W."/>
            <person name="Tian H."/>
            <person name="Witte H."/>
            <person name="Yang S.P."/>
            <person name="Wilson R.K."/>
            <person name="Sommer R.J."/>
        </authorList>
    </citation>
    <scope>NUCLEOTIDE SEQUENCE [LARGE SCALE GENOMIC DNA]</scope>
    <source>
        <strain evidence="4">PS312</strain>
    </source>
</reference>
<sequence>MWGNCWAHVIGTTVATGYFALVLTFGPRVMLDQSWRSEMLIYETKRAIEGNTTERVADAGTNFDHISSVAELDDWDVNAVVQEYVEEALPDADVLTVAGKTFEPRWNESNARGALMENVVLADNDLIIFPSNLSLYFCTIVFLFGVVVSGMVVASMVYIYQRVLMGLLGYLTCLKQDGLSKESAKFYQLNLAREVVRLGIALAFALFCLAQVTVFGWLESAKAWSFGDSLYWGAFTFTTIGHSPVLPTYMMGRPQMTTWLSLCHFCMHLQTNASIALFMLSALRCWDARNSLQTVRLSDLEIRSVMAVDHERIIAQDNSRPRFHN</sequence>
<dbReference type="InterPro" id="IPR013099">
    <property type="entry name" value="K_chnl_dom"/>
</dbReference>
<dbReference type="AlphaFoldDB" id="A0A8R1YS45"/>
<protein>
    <recommendedName>
        <fullName evidence="2">Potassium channel domain-containing protein</fullName>
    </recommendedName>
</protein>